<accession>A0ABW4J3V1</accession>
<dbReference type="HAMAP" id="MF_00095">
    <property type="entry name" value="SfsA"/>
    <property type="match status" value="1"/>
</dbReference>
<organism evidence="4 5">
    <name type="scientific">Agrilactobacillus yilanensis</name>
    <dbReference type="NCBI Taxonomy" id="2485997"/>
    <lineage>
        <taxon>Bacteria</taxon>
        <taxon>Bacillati</taxon>
        <taxon>Bacillota</taxon>
        <taxon>Bacilli</taxon>
        <taxon>Lactobacillales</taxon>
        <taxon>Lactobacillaceae</taxon>
        <taxon>Agrilactobacillus</taxon>
    </lineage>
</organism>
<dbReference type="EMBL" id="JBHTOP010000004">
    <property type="protein sequence ID" value="MFD1671056.1"/>
    <property type="molecule type" value="Genomic_DNA"/>
</dbReference>
<dbReference type="CDD" id="cd22359">
    <property type="entry name" value="SfsA-like_bacterial"/>
    <property type="match status" value="1"/>
</dbReference>
<dbReference type="Gene3D" id="3.40.1350.60">
    <property type="match status" value="1"/>
</dbReference>
<evidence type="ECO:0000259" key="3">
    <source>
        <dbReference type="Pfam" id="PF17746"/>
    </source>
</evidence>
<feature type="domain" description="SfsA N-terminal OB" evidence="3">
    <location>
        <begin position="12"/>
        <end position="79"/>
    </location>
</feature>
<dbReference type="InterPro" id="IPR005224">
    <property type="entry name" value="SfsA"/>
</dbReference>
<dbReference type="RefSeq" id="WP_125714994.1">
    <property type="nucleotide sequence ID" value="NZ_JBHTOP010000004.1"/>
</dbReference>
<gene>
    <name evidence="1 4" type="primary">sfsA</name>
    <name evidence="4" type="ORF">ACFQ5M_02975</name>
</gene>
<evidence type="ECO:0000313" key="4">
    <source>
        <dbReference type="EMBL" id="MFD1671056.1"/>
    </source>
</evidence>
<reference evidence="5" key="1">
    <citation type="journal article" date="2019" name="Int. J. Syst. Evol. Microbiol.">
        <title>The Global Catalogue of Microorganisms (GCM) 10K type strain sequencing project: providing services to taxonomists for standard genome sequencing and annotation.</title>
        <authorList>
            <consortium name="The Broad Institute Genomics Platform"/>
            <consortium name="The Broad Institute Genome Sequencing Center for Infectious Disease"/>
            <person name="Wu L."/>
            <person name="Ma J."/>
        </authorList>
    </citation>
    <scope>NUCLEOTIDE SEQUENCE [LARGE SCALE GENOMIC DNA]</scope>
    <source>
        <strain evidence="5">CCM 8896</strain>
    </source>
</reference>
<keyword evidence="5" id="KW-1185">Reference proteome</keyword>
<dbReference type="Pfam" id="PF17746">
    <property type="entry name" value="SfsA_N"/>
    <property type="match status" value="1"/>
</dbReference>
<evidence type="ECO:0000256" key="1">
    <source>
        <dbReference type="HAMAP-Rule" id="MF_00095"/>
    </source>
</evidence>
<dbReference type="Pfam" id="PF03749">
    <property type="entry name" value="SfsA"/>
    <property type="match status" value="1"/>
</dbReference>
<dbReference type="InterPro" id="IPR040452">
    <property type="entry name" value="SfsA_C"/>
</dbReference>
<protein>
    <recommendedName>
        <fullName evidence="1">Sugar fermentation stimulation protein homolog</fullName>
    </recommendedName>
</protein>
<evidence type="ECO:0000259" key="2">
    <source>
        <dbReference type="Pfam" id="PF03749"/>
    </source>
</evidence>
<feature type="domain" description="Sugar fermentation stimulation protein C-terminal" evidence="2">
    <location>
        <begin position="82"/>
        <end position="221"/>
    </location>
</feature>
<name>A0ABW4J3V1_9LACO</name>
<dbReference type="Gene3D" id="2.40.50.580">
    <property type="match status" value="1"/>
</dbReference>
<dbReference type="Proteomes" id="UP001597267">
    <property type="component" value="Unassembled WGS sequence"/>
</dbReference>
<dbReference type="PANTHER" id="PTHR30545">
    <property type="entry name" value="SUGAR FERMENTATION STIMULATION PROTEIN A"/>
    <property type="match status" value="1"/>
</dbReference>
<comment type="caution">
    <text evidence="4">The sequence shown here is derived from an EMBL/GenBank/DDBJ whole genome shotgun (WGS) entry which is preliminary data.</text>
</comment>
<comment type="similarity">
    <text evidence="1">Belongs to the SfsA family.</text>
</comment>
<sequence>MEYSNTYLARFIDRPNRFVAHCQLLTTNEIVTVHVKNTGRTSILQPGVTTALVKSDRPNRKTLYDLVAAKKYDQIWINIDSQAPNVVVNEGLTQNDIHLPGIERITKVMPEVQFLDSRVDFMGFGTKSEPFFLEVKGVTLVNQGIAAFPDAPTTRGLKHVHTLEKAIDAGYRAYLFFVIQMADIHKVTINRAIYAPLAEAIAQAQAKGVQVLAYDCAVTPQTLTLKRPVPFDLDQPFVSDGLPSSITPKVKKPLE</sequence>
<dbReference type="PANTHER" id="PTHR30545:SF2">
    <property type="entry name" value="SUGAR FERMENTATION STIMULATION PROTEIN A"/>
    <property type="match status" value="1"/>
</dbReference>
<proteinExistence type="inferred from homology"/>
<dbReference type="NCBIfam" id="TIGR00230">
    <property type="entry name" value="sfsA"/>
    <property type="match status" value="1"/>
</dbReference>
<evidence type="ECO:0000313" key="5">
    <source>
        <dbReference type="Proteomes" id="UP001597267"/>
    </source>
</evidence>
<dbReference type="InterPro" id="IPR041465">
    <property type="entry name" value="SfsA_N"/>
</dbReference>